<evidence type="ECO:0000256" key="1">
    <source>
        <dbReference type="SAM" id="MobiDB-lite"/>
    </source>
</evidence>
<dbReference type="AlphaFoldDB" id="A0AA40BGE3"/>
<dbReference type="PANTHER" id="PTHR43662:SF3">
    <property type="entry name" value="DOMAIN PROTEIN, PUTATIVE (AFU_ORTHOLOGUE AFUA_6G11970)-RELATED"/>
    <property type="match status" value="1"/>
</dbReference>
<keyword evidence="4" id="KW-1185">Reference proteome</keyword>
<comment type="caution">
    <text evidence="3">The sequence shown here is derived from an EMBL/GenBank/DDBJ whole genome shotgun (WGS) entry which is preliminary data.</text>
</comment>
<sequence>MSYATRHGWRCPASHPKQVPQIALEQEFYAGSYRHEDIALSSGSKLGAGVHGDFFMGWTPTGVATMLRALDDPQCQRAAGILPWYNDESRIQRPVAALPGCNPLFDAPGLPDMKPACAGSGFGGASVPKIDPPSRLFAWRDGDPRHVVHSLGVFDQVAPSSSSRTTLLSVAKTTVSAASKTASTTKTTPITTTKTAASPTTKTTKTTTVPTGARRQPRLPRPAAILVELFEAAIMPLGDSSVSGTVLVLIYYLFSSLSSNTHLLDFSMRFSHVLIGS</sequence>
<dbReference type="PANTHER" id="PTHR43662">
    <property type="match status" value="1"/>
</dbReference>
<evidence type="ECO:0000259" key="2">
    <source>
        <dbReference type="Pfam" id="PF09362"/>
    </source>
</evidence>
<dbReference type="EMBL" id="JAUIRO010000001">
    <property type="protein sequence ID" value="KAK0733767.1"/>
    <property type="molecule type" value="Genomic_DNA"/>
</dbReference>
<gene>
    <name evidence="3" type="ORF">B0T26DRAFT_670138</name>
</gene>
<name>A0AA40BGE3_9PEZI</name>
<proteinExistence type="predicted"/>
<dbReference type="Proteomes" id="UP001172101">
    <property type="component" value="Unassembled WGS sequence"/>
</dbReference>
<feature type="domain" description="DUF1996" evidence="2">
    <location>
        <begin position="6"/>
        <end position="58"/>
    </location>
</feature>
<feature type="compositionally biased region" description="Low complexity" evidence="1">
    <location>
        <begin position="189"/>
        <end position="214"/>
    </location>
</feature>
<dbReference type="RefSeq" id="XP_060302644.1">
    <property type="nucleotide sequence ID" value="XM_060439145.1"/>
</dbReference>
<reference evidence="3" key="1">
    <citation type="submission" date="2023-06" db="EMBL/GenBank/DDBJ databases">
        <title>Genome-scale phylogeny and comparative genomics of the fungal order Sordariales.</title>
        <authorList>
            <consortium name="Lawrence Berkeley National Laboratory"/>
            <person name="Hensen N."/>
            <person name="Bonometti L."/>
            <person name="Westerberg I."/>
            <person name="Brannstrom I.O."/>
            <person name="Guillou S."/>
            <person name="Cros-Aarteil S."/>
            <person name="Calhoun S."/>
            <person name="Haridas S."/>
            <person name="Kuo A."/>
            <person name="Mondo S."/>
            <person name="Pangilinan J."/>
            <person name="Riley R."/>
            <person name="LaButti K."/>
            <person name="Andreopoulos B."/>
            <person name="Lipzen A."/>
            <person name="Chen C."/>
            <person name="Yanf M."/>
            <person name="Daum C."/>
            <person name="Ng V."/>
            <person name="Clum A."/>
            <person name="Steindorff A."/>
            <person name="Ohm R."/>
            <person name="Martin F."/>
            <person name="Silar P."/>
            <person name="Natvig D."/>
            <person name="Lalanne C."/>
            <person name="Gautier V."/>
            <person name="Ament-velasquez S.L."/>
            <person name="Kruys A."/>
            <person name="Hutchinson M.I."/>
            <person name="Powell A.J."/>
            <person name="Barry K."/>
            <person name="Miller A.N."/>
            <person name="Grigoriev I.V."/>
            <person name="Debuchy R."/>
            <person name="Gladieux P."/>
            <person name="Thoren M.H."/>
            <person name="Johannesson H."/>
        </authorList>
    </citation>
    <scope>NUCLEOTIDE SEQUENCE</scope>
    <source>
        <strain evidence="3">SMH2392-1A</strain>
    </source>
</reference>
<evidence type="ECO:0000313" key="3">
    <source>
        <dbReference type="EMBL" id="KAK0733767.1"/>
    </source>
</evidence>
<organism evidence="3 4">
    <name type="scientific">Lasiosphaeria miniovina</name>
    <dbReference type="NCBI Taxonomy" id="1954250"/>
    <lineage>
        <taxon>Eukaryota</taxon>
        <taxon>Fungi</taxon>
        <taxon>Dikarya</taxon>
        <taxon>Ascomycota</taxon>
        <taxon>Pezizomycotina</taxon>
        <taxon>Sordariomycetes</taxon>
        <taxon>Sordariomycetidae</taxon>
        <taxon>Sordariales</taxon>
        <taxon>Lasiosphaeriaceae</taxon>
        <taxon>Lasiosphaeria</taxon>
    </lineage>
</organism>
<dbReference type="InterPro" id="IPR018535">
    <property type="entry name" value="DUF1996"/>
</dbReference>
<dbReference type="GeneID" id="85322415"/>
<feature type="region of interest" description="Disordered" evidence="1">
    <location>
        <begin position="189"/>
        <end position="216"/>
    </location>
</feature>
<protein>
    <recommendedName>
        <fullName evidence="2">DUF1996 domain-containing protein</fullName>
    </recommendedName>
</protein>
<dbReference type="Pfam" id="PF09362">
    <property type="entry name" value="DUF1996"/>
    <property type="match status" value="1"/>
</dbReference>
<accession>A0AA40BGE3</accession>
<evidence type="ECO:0000313" key="4">
    <source>
        <dbReference type="Proteomes" id="UP001172101"/>
    </source>
</evidence>